<comment type="caution">
    <text evidence="1">The sequence shown here is derived from an EMBL/GenBank/DDBJ whole genome shotgun (WGS) entry which is preliminary data.</text>
</comment>
<name>A0A409X050_9AGAR</name>
<protein>
    <submittedName>
        <fullName evidence="1">Uncharacterized protein</fullName>
    </submittedName>
</protein>
<keyword evidence="2" id="KW-1185">Reference proteome</keyword>
<dbReference type="EMBL" id="NHYE01004529">
    <property type="protein sequence ID" value="PPQ84091.1"/>
    <property type="molecule type" value="Genomic_DNA"/>
</dbReference>
<evidence type="ECO:0000313" key="2">
    <source>
        <dbReference type="Proteomes" id="UP000284706"/>
    </source>
</evidence>
<reference evidence="1 2" key="1">
    <citation type="journal article" date="2018" name="Evol. Lett.">
        <title>Horizontal gene cluster transfer increased hallucinogenic mushroom diversity.</title>
        <authorList>
            <person name="Reynolds H.T."/>
            <person name="Vijayakumar V."/>
            <person name="Gluck-Thaler E."/>
            <person name="Korotkin H.B."/>
            <person name="Matheny P.B."/>
            <person name="Slot J.C."/>
        </authorList>
    </citation>
    <scope>NUCLEOTIDE SEQUENCE [LARGE SCALE GENOMIC DNA]</scope>
    <source>
        <strain evidence="1 2">SRW20</strain>
    </source>
</reference>
<evidence type="ECO:0000313" key="1">
    <source>
        <dbReference type="EMBL" id="PPQ84091.1"/>
    </source>
</evidence>
<sequence length="687" mass="77529">MKMPAFTSAVKSFFRNKQELDQPAKTLLPTNLSPDDLQDHELQLRLFRMTTLLLQYLPAEVEMNPSITNTQTTSTSDEREEFRLSRSLATVSSFDLKSVVAITLETHPHTDQVEILAVEEHPGSDVLADLDQDKAEPPESTPWWDLLKLIGHQNPLRDVPNTLTPDQELKFLPIVPPNGLVDSSTDSQVKKYLSDTSYRIPEIRSMQTHLWMLKRLLLLDEPDVHMKSSHLKKFATANCFFRMRARVNHVLSEPFIESLVSLESFQFGGSGMEGGPEKQFVDDFLPKLTSWGKIKTGLTDMENLTTLYTQETYQEFHRLLVNLLVEFSSAVKSLANLDKALLEKPKDATTLSKFRDAVQAAVTTGYGLHLLSKSKALEKHLESIEAHLHQQLASSVVMDQLQSPPDVVKESPMELDNCSAIDEDMLDLQEDAKKALLAGQVARPQATSTSHSRVVFTPAPPSLWKTYKSWVALLSNHFDAADDLVNSVKRFRIGKIECQVLLAPVPERDLPPWAQYLDNILPGSNLQSAVAARNDIRIRDHLDLVCRANLVDLKDSVFRLKGAFEALSANDFNRANQNLSVLLPKPECNQKGKLWGLPHTFVNQVADIHAEVISQWEKALDPALLDKLKWSHEIADFYYFIRRVSDPSIPADSKESVTFGDINIGQNEHIEEIRKKLKVSNYSIFNQ</sequence>
<gene>
    <name evidence="1" type="ORF">CVT26_013161</name>
</gene>
<organism evidence="1 2">
    <name type="scientific">Gymnopilus dilepis</name>
    <dbReference type="NCBI Taxonomy" id="231916"/>
    <lineage>
        <taxon>Eukaryota</taxon>
        <taxon>Fungi</taxon>
        <taxon>Dikarya</taxon>
        <taxon>Basidiomycota</taxon>
        <taxon>Agaricomycotina</taxon>
        <taxon>Agaricomycetes</taxon>
        <taxon>Agaricomycetidae</taxon>
        <taxon>Agaricales</taxon>
        <taxon>Agaricineae</taxon>
        <taxon>Hymenogastraceae</taxon>
        <taxon>Gymnopilus</taxon>
    </lineage>
</organism>
<accession>A0A409X050</accession>
<dbReference type="InParanoid" id="A0A409X050"/>
<dbReference type="Proteomes" id="UP000284706">
    <property type="component" value="Unassembled WGS sequence"/>
</dbReference>
<dbReference type="OrthoDB" id="3032033at2759"/>
<dbReference type="AlphaFoldDB" id="A0A409X050"/>
<proteinExistence type="predicted"/>
<dbReference type="STRING" id="231916.A0A409X050"/>